<organism evidence="4 5">
    <name type="scientific">Mariprofundus ferrooxydans PV-1</name>
    <dbReference type="NCBI Taxonomy" id="314345"/>
    <lineage>
        <taxon>Bacteria</taxon>
        <taxon>Pseudomonadati</taxon>
        <taxon>Pseudomonadota</taxon>
        <taxon>Candidatius Mariprofundia</taxon>
        <taxon>Mariprofundales</taxon>
        <taxon>Mariprofundaceae</taxon>
        <taxon>Mariprofundus</taxon>
    </lineage>
</organism>
<proteinExistence type="predicted"/>
<dbReference type="PROSITE" id="PS51724">
    <property type="entry name" value="SPOR"/>
    <property type="match status" value="1"/>
</dbReference>
<dbReference type="SUPFAM" id="SSF110997">
    <property type="entry name" value="Sporulation related repeat"/>
    <property type="match status" value="1"/>
</dbReference>
<keyword evidence="5" id="KW-1185">Reference proteome</keyword>
<comment type="caution">
    <text evidence="4">The sequence shown here is derived from an EMBL/GenBank/DDBJ whole genome shotgun (WGS) entry which is preliminary data.</text>
</comment>
<dbReference type="EMBL" id="AATS01000003">
    <property type="protein sequence ID" value="EAU55141.1"/>
    <property type="molecule type" value="Genomic_DNA"/>
</dbReference>
<evidence type="ECO:0000313" key="5">
    <source>
        <dbReference type="Proteomes" id="UP000005297"/>
    </source>
</evidence>
<dbReference type="Gene3D" id="3.30.70.1070">
    <property type="entry name" value="Sporulation related repeat"/>
    <property type="match status" value="1"/>
</dbReference>
<dbReference type="InterPro" id="IPR007730">
    <property type="entry name" value="SPOR-like_dom"/>
</dbReference>
<feature type="compositionally biased region" description="Basic and acidic residues" evidence="1">
    <location>
        <begin position="1"/>
        <end position="13"/>
    </location>
</feature>
<dbReference type="InterPro" id="IPR036680">
    <property type="entry name" value="SPOR-like_sf"/>
</dbReference>
<evidence type="ECO:0000256" key="1">
    <source>
        <dbReference type="SAM" id="MobiDB-lite"/>
    </source>
</evidence>
<dbReference type="Pfam" id="PF05036">
    <property type="entry name" value="SPOR"/>
    <property type="match status" value="1"/>
</dbReference>
<name>Q0F1Q0_9PROT</name>
<feature type="domain" description="SPOR" evidence="3">
    <location>
        <begin position="307"/>
        <end position="386"/>
    </location>
</feature>
<evidence type="ECO:0000259" key="3">
    <source>
        <dbReference type="PROSITE" id="PS51724"/>
    </source>
</evidence>
<keyword evidence="2" id="KW-0472">Membrane</keyword>
<dbReference type="GO" id="GO:0042834">
    <property type="term" value="F:peptidoglycan binding"/>
    <property type="evidence" value="ECO:0007669"/>
    <property type="project" value="InterPro"/>
</dbReference>
<protein>
    <submittedName>
        <fullName evidence="4">Cell surface protein</fullName>
    </submittedName>
</protein>
<sequence>MSEDNSGRNKQEQSSKQADGDQAAYLDSLIAQFKDDVDEDFANDADGPQPSAGSEPELIEPPISEPDESPSQATLPAVTEKTDTTTDPTIVLLAGFILAIVLSMVLWLALNGDDDDKHAATDIGQPVSQTAPAQTTVQPVTPAVMDQQTAPENDTTQPVEADQVDEHAVAPEQSAEPAATSDQVEEPATAPEQSEEPAATSDQVEEPATAPEQSAEPATTSDQVEEPAATPDHSEKPATAPEQNEEPATAPDQVEEPAAAPEQNEPSAPTIEQKQSHTPTQAASPPSTMLHLYIDPVSRKVIAPKPAHTRISWAVNLTSISNLAIAEKIERSLDNRGIKTELVWVTIGNKSFYRIRIPGFASKRAAIQALRTYKKEREFSDAWIENYHPLPRTSE</sequence>
<keyword evidence="2" id="KW-1133">Transmembrane helix</keyword>
<evidence type="ECO:0000313" key="4">
    <source>
        <dbReference type="EMBL" id="EAU55141.1"/>
    </source>
</evidence>
<dbReference type="Proteomes" id="UP000005297">
    <property type="component" value="Unassembled WGS sequence"/>
</dbReference>
<keyword evidence="2" id="KW-0812">Transmembrane</keyword>
<gene>
    <name evidence="4" type="ORF">SPV1_10431</name>
</gene>
<reference evidence="4 5" key="1">
    <citation type="submission" date="2006-09" db="EMBL/GenBank/DDBJ databases">
        <authorList>
            <person name="Emerson D."/>
            <person name="Ferriera S."/>
            <person name="Johnson J."/>
            <person name="Kravitz S."/>
            <person name="Halpern A."/>
            <person name="Remington K."/>
            <person name="Beeson K."/>
            <person name="Tran B."/>
            <person name="Rogers Y.-H."/>
            <person name="Friedman R."/>
            <person name="Venter J.C."/>
        </authorList>
    </citation>
    <scope>NUCLEOTIDE SEQUENCE [LARGE SCALE GENOMIC DNA]</scope>
    <source>
        <strain evidence="4 5">PV-1</strain>
    </source>
</reference>
<evidence type="ECO:0000256" key="2">
    <source>
        <dbReference type="SAM" id="Phobius"/>
    </source>
</evidence>
<accession>Q0F1Q0</accession>
<dbReference type="RefSeq" id="WP_009849605.1">
    <property type="nucleotide sequence ID" value="NZ_DS022294.1"/>
</dbReference>
<feature type="region of interest" description="Disordered" evidence="1">
    <location>
        <begin position="1"/>
        <end position="83"/>
    </location>
</feature>
<feature type="region of interest" description="Disordered" evidence="1">
    <location>
        <begin position="165"/>
        <end position="287"/>
    </location>
</feature>
<dbReference type="HOGENOM" id="CLU_697919_0_0_0"/>
<dbReference type="InParanoid" id="Q0F1Q0"/>
<dbReference type="OrthoDB" id="5565130at2"/>
<feature type="transmembrane region" description="Helical" evidence="2">
    <location>
        <begin position="90"/>
        <end position="110"/>
    </location>
</feature>
<feature type="compositionally biased region" description="Polar residues" evidence="1">
    <location>
        <begin position="270"/>
        <end position="287"/>
    </location>
</feature>
<dbReference type="AlphaFoldDB" id="Q0F1Q0"/>
<feature type="compositionally biased region" description="Low complexity" evidence="1">
    <location>
        <begin position="256"/>
        <end position="269"/>
    </location>
</feature>